<feature type="domain" description="EngA-type G" evidence="11">
    <location>
        <begin position="3"/>
        <end position="167"/>
    </location>
</feature>
<dbReference type="FunFam" id="3.30.300.20:FF:000004">
    <property type="entry name" value="GTPase Der"/>
    <property type="match status" value="1"/>
</dbReference>
<dbReference type="STRING" id="331113.SNE_A20180"/>
<dbReference type="RefSeq" id="WP_013944361.1">
    <property type="nucleotide sequence ID" value="NC_015713.1"/>
</dbReference>
<dbReference type="InterPro" id="IPR031166">
    <property type="entry name" value="G_ENGA"/>
</dbReference>
<evidence type="ECO:0000256" key="6">
    <source>
        <dbReference type="ARBA" id="ARBA00023134"/>
    </source>
</evidence>
<evidence type="ECO:0000256" key="4">
    <source>
        <dbReference type="ARBA" id="ARBA00022737"/>
    </source>
</evidence>
<dbReference type="PROSITE" id="PS51712">
    <property type="entry name" value="G_ENGA"/>
    <property type="match status" value="2"/>
</dbReference>
<dbReference type="Pfam" id="PF14714">
    <property type="entry name" value="KH_dom-like"/>
    <property type="match status" value="1"/>
</dbReference>
<feature type="binding site" evidence="8">
    <location>
        <begin position="119"/>
        <end position="122"/>
    </location>
    <ligand>
        <name>GTP</name>
        <dbReference type="ChEBI" id="CHEBI:37565"/>
        <label>1</label>
    </ligand>
</feature>
<feature type="binding site" evidence="8">
    <location>
        <begin position="229"/>
        <end position="233"/>
    </location>
    <ligand>
        <name>GTP</name>
        <dbReference type="ChEBI" id="CHEBI:37565"/>
        <label>2</label>
    </ligand>
</feature>
<dbReference type="Proteomes" id="UP000000496">
    <property type="component" value="Chromosome gsn.131"/>
</dbReference>
<evidence type="ECO:0000313" key="13">
    <source>
        <dbReference type="Proteomes" id="UP000000496"/>
    </source>
</evidence>
<comment type="subunit">
    <text evidence="8">Associates with the 50S ribosomal subunit.</text>
</comment>
<protein>
    <recommendedName>
        <fullName evidence="2 8">GTPase Der</fullName>
    </recommendedName>
    <alternativeName>
        <fullName evidence="7 8">GTP-binding protein EngA</fullName>
    </alternativeName>
</protein>
<dbReference type="PANTHER" id="PTHR43834">
    <property type="entry name" value="GTPASE DER"/>
    <property type="match status" value="1"/>
</dbReference>
<feature type="domain" description="EngA-type G" evidence="11">
    <location>
        <begin position="176"/>
        <end position="349"/>
    </location>
</feature>
<dbReference type="OrthoDB" id="9805918at2"/>
<name>F8L3N6_SIMNZ</name>
<keyword evidence="3 8" id="KW-0690">Ribosome biogenesis</keyword>
<dbReference type="InterPro" id="IPR016484">
    <property type="entry name" value="GTPase_Der"/>
</dbReference>
<dbReference type="NCBIfam" id="TIGR03594">
    <property type="entry name" value="GTPase_EngA"/>
    <property type="match status" value="1"/>
</dbReference>
<dbReference type="GO" id="GO:0042254">
    <property type="term" value="P:ribosome biogenesis"/>
    <property type="evidence" value="ECO:0007669"/>
    <property type="project" value="UniProtKB-KW"/>
</dbReference>
<dbReference type="InterPro" id="IPR032859">
    <property type="entry name" value="KH_dom-like"/>
</dbReference>
<accession>F8L3N6</accession>
<dbReference type="GO" id="GO:0005525">
    <property type="term" value="F:GTP binding"/>
    <property type="evidence" value="ECO:0007669"/>
    <property type="project" value="UniProtKB-UniRule"/>
</dbReference>
<reference evidence="12 13" key="1">
    <citation type="journal article" date="2011" name="Mol. Biol. Evol.">
        <title>Unity in variety--the pan-genome of the Chlamydiae.</title>
        <authorList>
            <person name="Collingro A."/>
            <person name="Tischler P."/>
            <person name="Weinmaier T."/>
            <person name="Penz T."/>
            <person name="Heinz E."/>
            <person name="Brunham R.C."/>
            <person name="Read T.D."/>
            <person name="Bavoil P.M."/>
            <person name="Sachse K."/>
            <person name="Kahane S."/>
            <person name="Friedman M.G."/>
            <person name="Rattei T."/>
            <person name="Myers G.S."/>
            <person name="Horn M."/>
        </authorList>
    </citation>
    <scope>NUCLEOTIDE SEQUENCE [LARGE SCALE GENOMIC DNA]</scope>
    <source>
        <strain evidence="13">ATCC VR-1471 / Z</strain>
    </source>
</reference>
<dbReference type="GO" id="GO:0043022">
    <property type="term" value="F:ribosome binding"/>
    <property type="evidence" value="ECO:0007669"/>
    <property type="project" value="TreeGrafter"/>
</dbReference>
<evidence type="ECO:0000256" key="2">
    <source>
        <dbReference type="ARBA" id="ARBA00020953"/>
    </source>
</evidence>
<comment type="similarity">
    <text evidence="1 8 9 10">Belongs to the TRAFAC class TrmE-Era-EngA-EngB-Septin-like GTPase superfamily. EngA (Der) GTPase family.</text>
</comment>
<evidence type="ECO:0000256" key="8">
    <source>
        <dbReference type="HAMAP-Rule" id="MF_00195"/>
    </source>
</evidence>
<dbReference type="HOGENOM" id="CLU_016077_6_2_0"/>
<feature type="binding site" evidence="8">
    <location>
        <begin position="294"/>
        <end position="297"/>
    </location>
    <ligand>
        <name>GTP</name>
        <dbReference type="ChEBI" id="CHEBI:37565"/>
        <label>2</label>
    </ligand>
</feature>
<keyword evidence="4 10" id="KW-0677">Repeat</keyword>
<dbReference type="InterPro" id="IPR015946">
    <property type="entry name" value="KH_dom-like_a/b"/>
</dbReference>
<comment type="function">
    <text evidence="8 10">GTPase that plays an essential role in the late steps of ribosome biogenesis.</text>
</comment>
<keyword evidence="5 8" id="KW-0547">Nucleotide-binding</keyword>
<dbReference type="Gene3D" id="3.30.300.20">
    <property type="match status" value="1"/>
</dbReference>
<evidence type="ECO:0000256" key="9">
    <source>
        <dbReference type="PROSITE-ProRule" id="PRU01049"/>
    </source>
</evidence>
<dbReference type="InterPro" id="IPR027417">
    <property type="entry name" value="P-loop_NTPase"/>
</dbReference>
<dbReference type="CDD" id="cd01894">
    <property type="entry name" value="EngA1"/>
    <property type="match status" value="1"/>
</dbReference>
<proteinExistence type="inferred from homology"/>
<dbReference type="Gene3D" id="3.40.50.300">
    <property type="entry name" value="P-loop containing nucleotide triphosphate hydrolases"/>
    <property type="match status" value="2"/>
</dbReference>
<evidence type="ECO:0000259" key="11">
    <source>
        <dbReference type="PROSITE" id="PS51712"/>
    </source>
</evidence>
<dbReference type="FunFam" id="3.40.50.300:FF:000040">
    <property type="entry name" value="GTPase Der"/>
    <property type="match status" value="1"/>
</dbReference>
<dbReference type="Pfam" id="PF01926">
    <property type="entry name" value="MMR_HSR1"/>
    <property type="match status" value="2"/>
</dbReference>
<dbReference type="PANTHER" id="PTHR43834:SF6">
    <property type="entry name" value="GTPASE DER"/>
    <property type="match status" value="1"/>
</dbReference>
<dbReference type="eggNOG" id="COG1160">
    <property type="taxonomic scope" value="Bacteria"/>
</dbReference>
<sequence>MKTKIALIGRPNVGKSALFNRIIGKRISIVDEMEGVTRDRLYGEGDFFGRPFEIIDTGGMDPTGEVAFAEEVRRQAEIAIEEADSLILVVDAIIGVTTLDEEVARVLKRTTKPLCLAVNKIDGEHQEPLLAPFYGLGIQEVIPVSAVQGRNVVELLEKALAPCPELEEEEDSAAGIKVALIGRPNVGKSTMINKLLNESRCVVSPIPGTTRDNIDVEVTFEGETFTFIDTAGIRRKKSEHDVVDKFAAIRTERAIERADVCLLMLDAQEGLSHQDKRIMNQIENAGKGCLLFFNKWDLIKGVRMEHCYKSLEIEASFIQYCPMIFGSAKTGRHLDQIFSELRNVYHDMHQRISTGKLNQFLEKAMQRRHPPMIQGKRLRVYYMAQVTTAPPRFIFFVNDPKRMNDAYKKYLINQFRDAYRFSGTPLFFSLRGKKPRDEKKSEKRIIEETNLVFDN</sequence>
<feature type="binding site" evidence="8">
    <location>
        <begin position="9"/>
        <end position="16"/>
    </location>
    <ligand>
        <name>GTP</name>
        <dbReference type="ChEBI" id="CHEBI:37565"/>
        <label>1</label>
    </ligand>
</feature>
<evidence type="ECO:0000256" key="7">
    <source>
        <dbReference type="ARBA" id="ARBA00032345"/>
    </source>
</evidence>
<gene>
    <name evidence="8 12" type="primary">der</name>
    <name evidence="12" type="ordered locus">SNE_A20180</name>
</gene>
<keyword evidence="13" id="KW-1185">Reference proteome</keyword>
<dbReference type="HAMAP" id="MF_00195">
    <property type="entry name" value="GTPase_Der"/>
    <property type="match status" value="1"/>
</dbReference>
<evidence type="ECO:0000313" key="12">
    <source>
        <dbReference type="EMBL" id="CCB89895.1"/>
    </source>
</evidence>
<dbReference type="SUPFAM" id="SSF52540">
    <property type="entry name" value="P-loop containing nucleoside triphosphate hydrolases"/>
    <property type="match status" value="2"/>
</dbReference>
<dbReference type="NCBIfam" id="TIGR00231">
    <property type="entry name" value="small_GTP"/>
    <property type="match status" value="2"/>
</dbReference>
<dbReference type="AlphaFoldDB" id="F8L3N6"/>
<organism evidence="12 13">
    <name type="scientific">Simkania negevensis (strain ATCC VR-1471 / DSM 27360 / Z)</name>
    <dbReference type="NCBI Taxonomy" id="331113"/>
    <lineage>
        <taxon>Bacteria</taxon>
        <taxon>Pseudomonadati</taxon>
        <taxon>Chlamydiota</taxon>
        <taxon>Chlamydiia</taxon>
        <taxon>Parachlamydiales</taxon>
        <taxon>Simkaniaceae</taxon>
        <taxon>Simkania</taxon>
    </lineage>
</organism>
<evidence type="ECO:0000256" key="10">
    <source>
        <dbReference type="RuleBase" id="RU004481"/>
    </source>
</evidence>
<dbReference type="EMBL" id="FR872582">
    <property type="protein sequence ID" value="CCB89895.1"/>
    <property type="molecule type" value="Genomic_DNA"/>
</dbReference>
<dbReference type="InterPro" id="IPR005225">
    <property type="entry name" value="Small_GTP-bd"/>
</dbReference>
<keyword evidence="6 8" id="KW-0342">GTP-binding</keyword>
<feature type="binding site" evidence="8">
    <location>
        <begin position="182"/>
        <end position="189"/>
    </location>
    <ligand>
        <name>GTP</name>
        <dbReference type="ChEBI" id="CHEBI:37565"/>
        <label>2</label>
    </ligand>
</feature>
<dbReference type="PIRSF" id="PIRSF006485">
    <property type="entry name" value="GTP-binding_EngA"/>
    <property type="match status" value="1"/>
</dbReference>
<feature type="binding site" evidence="8">
    <location>
        <begin position="56"/>
        <end position="60"/>
    </location>
    <ligand>
        <name>GTP</name>
        <dbReference type="ChEBI" id="CHEBI:37565"/>
        <label>1</label>
    </ligand>
</feature>
<dbReference type="CDD" id="cd01895">
    <property type="entry name" value="EngA2"/>
    <property type="match status" value="1"/>
</dbReference>
<evidence type="ECO:0000256" key="3">
    <source>
        <dbReference type="ARBA" id="ARBA00022517"/>
    </source>
</evidence>
<evidence type="ECO:0000256" key="1">
    <source>
        <dbReference type="ARBA" id="ARBA00008279"/>
    </source>
</evidence>
<dbReference type="PRINTS" id="PR00326">
    <property type="entry name" value="GTP1OBG"/>
</dbReference>
<dbReference type="KEGG" id="sng:SNE_A20180"/>
<dbReference type="InterPro" id="IPR006073">
    <property type="entry name" value="GTP-bd"/>
</dbReference>
<dbReference type="FunFam" id="3.40.50.300:FF:000057">
    <property type="entry name" value="GTPase Der"/>
    <property type="match status" value="1"/>
</dbReference>
<evidence type="ECO:0000256" key="5">
    <source>
        <dbReference type="ARBA" id="ARBA00022741"/>
    </source>
</evidence>